<dbReference type="KEGG" id="toy:FO059_15280"/>
<sequence length="103" mass="11109">MTGIDEVLAGEGSAAERHEVPEPIPGDVTVHRPNLSRSSVVSVRVSAAELERLHTAAERAGLPLSTLMRVWALDRVESEDRGAGGDVGERLARLEREVFKRGA</sequence>
<evidence type="ECO:0000313" key="2">
    <source>
        <dbReference type="EMBL" id="QDQ98431.1"/>
    </source>
</evidence>
<keyword evidence="3" id="KW-1185">Reference proteome</keyword>
<dbReference type="EMBL" id="CP041765">
    <property type="protein sequence ID" value="QDQ98431.1"/>
    <property type="molecule type" value="Genomic_DNA"/>
</dbReference>
<reference evidence="2 3" key="2">
    <citation type="submission" date="2019-07" db="EMBL/GenBank/DDBJ databases">
        <authorList>
            <person name="Huang Y."/>
        </authorList>
    </citation>
    <scope>NUCLEOTIDE SEQUENCE [LARGE SCALE GENOMIC DNA]</scope>
    <source>
        <strain evidence="2 3">HY188</strain>
    </source>
</reference>
<dbReference type="RefSeq" id="WP_143909836.1">
    <property type="nucleotide sequence ID" value="NZ_CP041765.1"/>
</dbReference>
<evidence type="ECO:0000256" key="1">
    <source>
        <dbReference type="SAM" id="MobiDB-lite"/>
    </source>
</evidence>
<accession>A0A516X6Z3</accession>
<proteinExistence type="predicted"/>
<name>A0A516X6Z3_9ACTN</name>
<feature type="region of interest" description="Disordered" evidence="1">
    <location>
        <begin position="1"/>
        <end position="31"/>
    </location>
</feature>
<evidence type="ECO:0000313" key="3">
    <source>
        <dbReference type="Proteomes" id="UP000317344"/>
    </source>
</evidence>
<gene>
    <name evidence="2" type="ORF">FO059_15280</name>
</gene>
<protein>
    <submittedName>
        <fullName evidence="2">CopG family transcriptional regulator</fullName>
    </submittedName>
</protein>
<dbReference type="AlphaFoldDB" id="A0A516X6Z3"/>
<reference evidence="2 3" key="1">
    <citation type="submission" date="2019-07" db="EMBL/GenBank/DDBJ databases">
        <title>Tomitella cavernea sp. nov., an actinomycete isolated from soil.</title>
        <authorList>
            <person name="Cheng J."/>
        </authorList>
    </citation>
    <scope>NUCLEOTIDE SEQUENCE [LARGE SCALE GENOMIC DNA]</scope>
    <source>
        <strain evidence="2 3">HY188</strain>
    </source>
</reference>
<organism evidence="2 3">
    <name type="scientific">Tomitella fengzijianii</name>
    <dbReference type="NCBI Taxonomy" id="2597660"/>
    <lineage>
        <taxon>Bacteria</taxon>
        <taxon>Bacillati</taxon>
        <taxon>Actinomycetota</taxon>
        <taxon>Actinomycetes</taxon>
        <taxon>Mycobacteriales</taxon>
        <taxon>Tomitella</taxon>
    </lineage>
</organism>
<dbReference type="OrthoDB" id="4730461at2"/>
<dbReference type="Proteomes" id="UP000317344">
    <property type="component" value="Chromosome"/>
</dbReference>